<protein>
    <submittedName>
        <fullName evidence="1">Uncharacterized protein</fullName>
    </submittedName>
</protein>
<evidence type="ECO:0000313" key="1">
    <source>
        <dbReference type="EMBL" id="KAI3728088.1"/>
    </source>
</evidence>
<dbReference type="EMBL" id="CM042051">
    <property type="protein sequence ID" value="KAI3728088.1"/>
    <property type="molecule type" value="Genomic_DNA"/>
</dbReference>
<reference evidence="1 2" key="2">
    <citation type="journal article" date="2022" name="Mol. Ecol. Resour.">
        <title>The genomes of chicory, endive, great burdock and yacon provide insights into Asteraceae paleo-polyploidization history and plant inulin production.</title>
        <authorList>
            <person name="Fan W."/>
            <person name="Wang S."/>
            <person name="Wang H."/>
            <person name="Wang A."/>
            <person name="Jiang F."/>
            <person name="Liu H."/>
            <person name="Zhao H."/>
            <person name="Xu D."/>
            <person name="Zhang Y."/>
        </authorList>
    </citation>
    <scope>NUCLEOTIDE SEQUENCE [LARGE SCALE GENOMIC DNA]</scope>
    <source>
        <strain evidence="2">cv. Niubang</strain>
    </source>
</reference>
<proteinExistence type="predicted"/>
<name>A0ACB9C1L7_ARCLA</name>
<dbReference type="Proteomes" id="UP001055879">
    <property type="component" value="Linkage Group LG05"/>
</dbReference>
<evidence type="ECO:0000313" key="2">
    <source>
        <dbReference type="Proteomes" id="UP001055879"/>
    </source>
</evidence>
<sequence>MTCTSRTIHSYYRVFHLVPSLCDSDVVRLRFGVKRFETNSSTASKIVVPPIMMRNEGWTDNLVQTAIILRREIRRQSNRNSARRSRLCRQAECARCAEVHARLQALRMENELLKESLRRLYEEWDKIAYSNILMKGELSKLAKPEKLPDLDVFLRSPFTEG</sequence>
<comment type="caution">
    <text evidence="1">The sequence shown here is derived from an EMBL/GenBank/DDBJ whole genome shotgun (WGS) entry which is preliminary data.</text>
</comment>
<gene>
    <name evidence="1" type="ORF">L6452_16716</name>
</gene>
<reference evidence="2" key="1">
    <citation type="journal article" date="2022" name="Mol. Ecol. Resour.">
        <title>The genomes of chicory, endive, great burdock and yacon provide insights into Asteraceae palaeo-polyploidization history and plant inulin production.</title>
        <authorList>
            <person name="Fan W."/>
            <person name="Wang S."/>
            <person name="Wang H."/>
            <person name="Wang A."/>
            <person name="Jiang F."/>
            <person name="Liu H."/>
            <person name="Zhao H."/>
            <person name="Xu D."/>
            <person name="Zhang Y."/>
        </authorList>
    </citation>
    <scope>NUCLEOTIDE SEQUENCE [LARGE SCALE GENOMIC DNA]</scope>
    <source>
        <strain evidence="2">cv. Niubang</strain>
    </source>
</reference>
<organism evidence="1 2">
    <name type="scientific">Arctium lappa</name>
    <name type="common">Greater burdock</name>
    <name type="synonym">Lappa major</name>
    <dbReference type="NCBI Taxonomy" id="4217"/>
    <lineage>
        <taxon>Eukaryota</taxon>
        <taxon>Viridiplantae</taxon>
        <taxon>Streptophyta</taxon>
        <taxon>Embryophyta</taxon>
        <taxon>Tracheophyta</taxon>
        <taxon>Spermatophyta</taxon>
        <taxon>Magnoliopsida</taxon>
        <taxon>eudicotyledons</taxon>
        <taxon>Gunneridae</taxon>
        <taxon>Pentapetalae</taxon>
        <taxon>asterids</taxon>
        <taxon>campanulids</taxon>
        <taxon>Asterales</taxon>
        <taxon>Asteraceae</taxon>
        <taxon>Carduoideae</taxon>
        <taxon>Cardueae</taxon>
        <taxon>Arctiinae</taxon>
        <taxon>Arctium</taxon>
    </lineage>
</organism>
<accession>A0ACB9C1L7</accession>
<keyword evidence="2" id="KW-1185">Reference proteome</keyword>